<accession>A0A0E9PQN5</accession>
<keyword evidence="1" id="KW-0472">Membrane</keyword>
<organism evidence="2">
    <name type="scientific">Anguilla anguilla</name>
    <name type="common">European freshwater eel</name>
    <name type="synonym">Muraena anguilla</name>
    <dbReference type="NCBI Taxonomy" id="7936"/>
    <lineage>
        <taxon>Eukaryota</taxon>
        <taxon>Metazoa</taxon>
        <taxon>Chordata</taxon>
        <taxon>Craniata</taxon>
        <taxon>Vertebrata</taxon>
        <taxon>Euteleostomi</taxon>
        <taxon>Actinopterygii</taxon>
        <taxon>Neopterygii</taxon>
        <taxon>Teleostei</taxon>
        <taxon>Anguilliformes</taxon>
        <taxon>Anguillidae</taxon>
        <taxon>Anguilla</taxon>
    </lineage>
</organism>
<reference evidence="2" key="1">
    <citation type="submission" date="2014-11" db="EMBL/GenBank/DDBJ databases">
        <authorList>
            <person name="Amaro Gonzalez C."/>
        </authorList>
    </citation>
    <scope>NUCLEOTIDE SEQUENCE</scope>
</reference>
<evidence type="ECO:0000313" key="2">
    <source>
        <dbReference type="EMBL" id="JAH06936.1"/>
    </source>
</evidence>
<name>A0A0E9PQN5_ANGAN</name>
<feature type="transmembrane region" description="Helical" evidence="1">
    <location>
        <begin position="12"/>
        <end position="31"/>
    </location>
</feature>
<evidence type="ECO:0000256" key="1">
    <source>
        <dbReference type="SAM" id="Phobius"/>
    </source>
</evidence>
<dbReference type="AlphaFoldDB" id="A0A0E9PQN5"/>
<dbReference type="EMBL" id="GBXM01101641">
    <property type="protein sequence ID" value="JAH06936.1"/>
    <property type="molecule type" value="Transcribed_RNA"/>
</dbReference>
<proteinExistence type="predicted"/>
<keyword evidence="1" id="KW-1133">Transmembrane helix</keyword>
<reference evidence="2" key="2">
    <citation type="journal article" date="2015" name="Fish Shellfish Immunol.">
        <title>Early steps in the European eel (Anguilla anguilla)-Vibrio vulnificus interaction in the gills: Role of the RtxA13 toxin.</title>
        <authorList>
            <person name="Callol A."/>
            <person name="Pajuelo D."/>
            <person name="Ebbesson L."/>
            <person name="Teles M."/>
            <person name="MacKenzie S."/>
            <person name="Amaro C."/>
        </authorList>
    </citation>
    <scope>NUCLEOTIDE SEQUENCE</scope>
</reference>
<sequence>MCECEWCLHHLIPWFSIFTLLCACLCSNRILSYSFIILN</sequence>
<keyword evidence="1" id="KW-0812">Transmembrane</keyword>
<protein>
    <submittedName>
        <fullName evidence="2">Uncharacterized protein</fullName>
    </submittedName>
</protein>